<dbReference type="GO" id="GO:0005737">
    <property type="term" value="C:cytoplasm"/>
    <property type="evidence" value="ECO:0007669"/>
    <property type="project" value="TreeGrafter"/>
</dbReference>
<comment type="similarity">
    <text evidence="1">Belongs to the protein kinase superfamily. CMGC Ser/Thr protein kinase family. CDC2/CDKX subfamily.</text>
</comment>
<reference evidence="15 16" key="1">
    <citation type="journal article" date="2018" name="Front. Microbiol.">
        <title>Prospects for Fungal Bioremediation of Acidic Radioactive Waste Sites: Characterization and Genome Sequence of Rhodotorula taiwanensis MD1149.</title>
        <authorList>
            <person name="Tkavc R."/>
            <person name="Matrosova V.Y."/>
            <person name="Grichenko O.E."/>
            <person name="Gostincar C."/>
            <person name="Volpe R.P."/>
            <person name="Klimenkova P."/>
            <person name="Gaidamakova E.K."/>
            <person name="Zhou C.E."/>
            <person name="Stewart B.J."/>
            <person name="Lyman M.G."/>
            <person name="Malfatti S.A."/>
            <person name="Rubinfeld B."/>
            <person name="Courtot M."/>
            <person name="Singh J."/>
            <person name="Dalgard C.L."/>
            <person name="Hamilton T."/>
            <person name="Frey K.G."/>
            <person name="Gunde-Cimerman N."/>
            <person name="Dugan L."/>
            <person name="Daly M.J."/>
        </authorList>
    </citation>
    <scope>NUCLEOTIDE SEQUENCE [LARGE SCALE GENOMIC DNA]</scope>
    <source>
        <strain evidence="15 16">MD1149</strain>
    </source>
</reference>
<evidence type="ECO:0000256" key="12">
    <source>
        <dbReference type="RuleBase" id="RU000304"/>
    </source>
</evidence>
<dbReference type="InterPro" id="IPR011009">
    <property type="entry name" value="Kinase-like_dom_sf"/>
</dbReference>
<dbReference type="Proteomes" id="UP000237144">
    <property type="component" value="Unassembled WGS sequence"/>
</dbReference>
<accession>A0A2S5B4N2</accession>
<feature type="domain" description="Protein kinase" evidence="14">
    <location>
        <begin position="4"/>
        <end position="338"/>
    </location>
</feature>
<dbReference type="SMART" id="SM00220">
    <property type="entry name" value="S_TKc"/>
    <property type="match status" value="1"/>
</dbReference>
<dbReference type="STRING" id="741276.A0A2S5B4N2"/>
<evidence type="ECO:0000256" key="10">
    <source>
        <dbReference type="ARBA" id="ARBA00048367"/>
    </source>
</evidence>
<dbReference type="InterPro" id="IPR017441">
    <property type="entry name" value="Protein_kinase_ATP_BS"/>
</dbReference>
<evidence type="ECO:0000256" key="4">
    <source>
        <dbReference type="ARBA" id="ARBA00022679"/>
    </source>
</evidence>
<evidence type="ECO:0000256" key="3">
    <source>
        <dbReference type="ARBA" id="ARBA00022527"/>
    </source>
</evidence>
<evidence type="ECO:0000256" key="13">
    <source>
        <dbReference type="SAM" id="MobiDB-lite"/>
    </source>
</evidence>
<evidence type="ECO:0000256" key="8">
    <source>
        <dbReference type="ARBA" id="ARBA00039266"/>
    </source>
</evidence>
<name>A0A2S5B4N2_9BASI</name>
<dbReference type="GO" id="GO:0007165">
    <property type="term" value="P:signal transduction"/>
    <property type="evidence" value="ECO:0007669"/>
    <property type="project" value="TreeGrafter"/>
</dbReference>
<dbReference type="GO" id="GO:0000307">
    <property type="term" value="C:cyclin-dependent protein kinase holoenzyme complex"/>
    <property type="evidence" value="ECO:0007669"/>
    <property type="project" value="TreeGrafter"/>
</dbReference>
<keyword evidence="5 11" id="KW-0547">Nucleotide-binding</keyword>
<evidence type="ECO:0000256" key="5">
    <source>
        <dbReference type="ARBA" id="ARBA00022741"/>
    </source>
</evidence>
<dbReference type="PANTHER" id="PTHR24056:SF254">
    <property type="entry name" value="CYCLIN-DEPENDENT KINASE 2"/>
    <property type="match status" value="1"/>
</dbReference>
<keyword evidence="6 15" id="KW-0418">Kinase</keyword>
<keyword evidence="4 15" id="KW-0808">Transferase</keyword>
<dbReference type="GO" id="GO:0010389">
    <property type="term" value="P:regulation of G2/M transition of mitotic cell cycle"/>
    <property type="evidence" value="ECO:0007669"/>
    <property type="project" value="TreeGrafter"/>
</dbReference>
<feature type="region of interest" description="Disordered" evidence="13">
    <location>
        <begin position="336"/>
        <end position="385"/>
    </location>
</feature>
<dbReference type="PANTHER" id="PTHR24056">
    <property type="entry name" value="CELL DIVISION PROTEIN KINASE"/>
    <property type="match status" value="1"/>
</dbReference>
<dbReference type="GO" id="GO:0000082">
    <property type="term" value="P:G1/S transition of mitotic cell cycle"/>
    <property type="evidence" value="ECO:0007669"/>
    <property type="project" value="TreeGrafter"/>
</dbReference>
<evidence type="ECO:0000256" key="7">
    <source>
        <dbReference type="ARBA" id="ARBA00022840"/>
    </source>
</evidence>
<evidence type="ECO:0000256" key="1">
    <source>
        <dbReference type="ARBA" id="ARBA00006485"/>
    </source>
</evidence>
<comment type="caution">
    <text evidence="15">The sequence shown here is derived from an EMBL/GenBank/DDBJ whole genome shotgun (WGS) entry which is preliminary data.</text>
</comment>
<protein>
    <recommendedName>
        <fullName evidence="8">Cyclin-dependent kinase 1</fullName>
        <ecNumber evidence="2">2.7.11.22</ecNumber>
    </recommendedName>
</protein>
<dbReference type="PROSITE" id="PS50011">
    <property type="entry name" value="PROTEIN_KINASE_DOM"/>
    <property type="match status" value="1"/>
</dbReference>
<dbReference type="FunFam" id="1.10.510.10:FF:000574">
    <property type="entry name" value="Cell division related protein kinase 2"/>
    <property type="match status" value="1"/>
</dbReference>
<feature type="compositionally biased region" description="Pro residues" evidence="13">
    <location>
        <begin position="367"/>
        <end position="379"/>
    </location>
</feature>
<dbReference type="SUPFAM" id="SSF56112">
    <property type="entry name" value="Protein kinase-like (PK-like)"/>
    <property type="match status" value="1"/>
</dbReference>
<dbReference type="InterPro" id="IPR000719">
    <property type="entry name" value="Prot_kinase_dom"/>
</dbReference>
<dbReference type="GO" id="GO:0010468">
    <property type="term" value="P:regulation of gene expression"/>
    <property type="evidence" value="ECO:0007669"/>
    <property type="project" value="TreeGrafter"/>
</dbReference>
<keyword evidence="3 12" id="KW-0723">Serine/threonine-protein kinase</keyword>
<dbReference type="Pfam" id="PF00069">
    <property type="entry name" value="Pkinase"/>
    <property type="match status" value="2"/>
</dbReference>
<dbReference type="GO" id="GO:0106310">
    <property type="term" value="F:protein serine kinase activity"/>
    <property type="evidence" value="ECO:0007669"/>
    <property type="project" value="RHEA"/>
</dbReference>
<dbReference type="GO" id="GO:0005634">
    <property type="term" value="C:nucleus"/>
    <property type="evidence" value="ECO:0007669"/>
    <property type="project" value="TreeGrafter"/>
</dbReference>
<dbReference type="InterPro" id="IPR008271">
    <property type="entry name" value="Ser/Thr_kinase_AS"/>
</dbReference>
<comment type="catalytic activity">
    <reaction evidence="10">
        <text>L-seryl-[protein] + ATP = O-phospho-L-seryl-[protein] + ADP + H(+)</text>
        <dbReference type="Rhea" id="RHEA:17989"/>
        <dbReference type="Rhea" id="RHEA-COMP:9863"/>
        <dbReference type="Rhea" id="RHEA-COMP:11604"/>
        <dbReference type="ChEBI" id="CHEBI:15378"/>
        <dbReference type="ChEBI" id="CHEBI:29999"/>
        <dbReference type="ChEBI" id="CHEBI:30616"/>
        <dbReference type="ChEBI" id="CHEBI:83421"/>
        <dbReference type="ChEBI" id="CHEBI:456216"/>
        <dbReference type="EC" id="2.7.11.22"/>
    </reaction>
</comment>
<evidence type="ECO:0000256" key="6">
    <source>
        <dbReference type="ARBA" id="ARBA00022777"/>
    </source>
</evidence>
<evidence type="ECO:0000259" key="14">
    <source>
        <dbReference type="PROSITE" id="PS50011"/>
    </source>
</evidence>
<evidence type="ECO:0000256" key="9">
    <source>
        <dbReference type="ARBA" id="ARBA00047811"/>
    </source>
</evidence>
<dbReference type="EC" id="2.7.11.22" evidence="2"/>
<comment type="catalytic activity">
    <reaction evidence="9">
        <text>L-threonyl-[protein] + ATP = O-phospho-L-threonyl-[protein] + ADP + H(+)</text>
        <dbReference type="Rhea" id="RHEA:46608"/>
        <dbReference type="Rhea" id="RHEA-COMP:11060"/>
        <dbReference type="Rhea" id="RHEA-COMP:11605"/>
        <dbReference type="ChEBI" id="CHEBI:15378"/>
        <dbReference type="ChEBI" id="CHEBI:30013"/>
        <dbReference type="ChEBI" id="CHEBI:30616"/>
        <dbReference type="ChEBI" id="CHEBI:61977"/>
        <dbReference type="ChEBI" id="CHEBI:456216"/>
        <dbReference type="EC" id="2.7.11.22"/>
    </reaction>
</comment>
<dbReference type="InterPro" id="IPR050108">
    <property type="entry name" value="CDK"/>
</dbReference>
<dbReference type="GO" id="GO:0004693">
    <property type="term" value="F:cyclin-dependent protein serine/threonine kinase activity"/>
    <property type="evidence" value="ECO:0007669"/>
    <property type="project" value="UniProtKB-EC"/>
</dbReference>
<keyword evidence="16" id="KW-1185">Reference proteome</keyword>
<evidence type="ECO:0000313" key="15">
    <source>
        <dbReference type="EMBL" id="POY71716.1"/>
    </source>
</evidence>
<dbReference type="AlphaFoldDB" id="A0A2S5B4N2"/>
<proteinExistence type="inferred from homology"/>
<dbReference type="FunFam" id="3.30.200.20:FF:000927">
    <property type="entry name" value="Cyclin-dependent kinase 2"/>
    <property type="match status" value="1"/>
</dbReference>
<dbReference type="PROSITE" id="PS00108">
    <property type="entry name" value="PROTEIN_KINASE_ST"/>
    <property type="match status" value="1"/>
</dbReference>
<dbReference type="Gene3D" id="3.30.200.20">
    <property type="entry name" value="Phosphorylase Kinase, domain 1"/>
    <property type="match status" value="1"/>
</dbReference>
<evidence type="ECO:0000313" key="16">
    <source>
        <dbReference type="Proteomes" id="UP000237144"/>
    </source>
</evidence>
<sequence>MENYERLEKVGEGTYGTVYKCRQLHTGLVVALKKIRLEEEDEGVPSTALREVSVLMELGQSTHPGAECIVKLLDVIHGDDSLSLVCEFLDLDLKRYMDTAAIAAANLAASTSSSGPAATHGLDASGQWVPHAQMQPLPHNVVGRGRSKRALPPDLVAKFMAQLLLGLSHLHSRRILHRDLKPQNLLIDKQGNLKIADFGLARTYGVPLRTYTHEIITLWYRPLEVLLGGRHYTTAVDVWSCATIFAEMASGLPLVPGDSEIDQIFKIFRLMGTPTVQTWPGLAQMPDNKQSFPKWQPADLRKLLPEMDDRGLHLLNSMLQIDPERRISAKSALRHPYFHPPSPKANTLAPPLASPHGHALPSWGRPEMPPPQQFAPSGPPNSSQPTMFRIPAPFQQPSHAGPPIGAGSFGQSHFAPAQAHSHAFSQHRAPEAMHDSPVAPVVGRGEGLMASPMR</sequence>
<feature type="binding site" evidence="11">
    <location>
        <position position="33"/>
    </location>
    <ligand>
        <name>ATP</name>
        <dbReference type="ChEBI" id="CHEBI:30616"/>
    </ligand>
</feature>
<evidence type="ECO:0000256" key="2">
    <source>
        <dbReference type="ARBA" id="ARBA00012425"/>
    </source>
</evidence>
<gene>
    <name evidence="15" type="ORF">BMF94_5076</name>
</gene>
<keyword evidence="7 11" id="KW-0067">ATP-binding</keyword>
<dbReference type="GO" id="GO:0030332">
    <property type="term" value="F:cyclin binding"/>
    <property type="evidence" value="ECO:0007669"/>
    <property type="project" value="TreeGrafter"/>
</dbReference>
<dbReference type="PROSITE" id="PS00107">
    <property type="entry name" value="PROTEIN_KINASE_ATP"/>
    <property type="match status" value="1"/>
</dbReference>
<dbReference type="GO" id="GO:0005524">
    <property type="term" value="F:ATP binding"/>
    <property type="evidence" value="ECO:0007669"/>
    <property type="project" value="UniProtKB-UniRule"/>
</dbReference>
<dbReference type="OrthoDB" id="2534206at2759"/>
<organism evidence="15 16">
    <name type="scientific">Rhodotorula taiwanensis</name>
    <dbReference type="NCBI Taxonomy" id="741276"/>
    <lineage>
        <taxon>Eukaryota</taxon>
        <taxon>Fungi</taxon>
        <taxon>Dikarya</taxon>
        <taxon>Basidiomycota</taxon>
        <taxon>Pucciniomycotina</taxon>
        <taxon>Microbotryomycetes</taxon>
        <taxon>Sporidiobolales</taxon>
        <taxon>Sporidiobolaceae</taxon>
        <taxon>Rhodotorula</taxon>
    </lineage>
</organism>
<dbReference type="EMBL" id="PJQD01000072">
    <property type="protein sequence ID" value="POY71716.1"/>
    <property type="molecule type" value="Genomic_DNA"/>
</dbReference>
<evidence type="ECO:0000256" key="11">
    <source>
        <dbReference type="PROSITE-ProRule" id="PRU10141"/>
    </source>
</evidence>
<dbReference type="Gene3D" id="1.10.510.10">
    <property type="entry name" value="Transferase(Phosphotransferase) domain 1"/>
    <property type="match status" value="1"/>
</dbReference>